<dbReference type="Pfam" id="PF00672">
    <property type="entry name" value="HAMP"/>
    <property type="match status" value="1"/>
</dbReference>
<dbReference type="CDD" id="cd18774">
    <property type="entry name" value="PDC2_HK_sensor"/>
    <property type="match status" value="1"/>
</dbReference>
<evidence type="ECO:0000256" key="11">
    <source>
        <dbReference type="ARBA" id="ARBA00023136"/>
    </source>
</evidence>
<evidence type="ECO:0000256" key="4">
    <source>
        <dbReference type="ARBA" id="ARBA00022475"/>
    </source>
</evidence>
<organism evidence="16 17">
    <name type="scientific">Paenibacillus cisolokensis</name>
    <dbReference type="NCBI Taxonomy" id="1658519"/>
    <lineage>
        <taxon>Bacteria</taxon>
        <taxon>Bacillati</taxon>
        <taxon>Bacillota</taxon>
        <taxon>Bacilli</taxon>
        <taxon>Bacillales</taxon>
        <taxon>Paenibacillaceae</taxon>
        <taxon>Paenibacillus</taxon>
    </lineage>
</organism>
<evidence type="ECO:0000313" key="16">
    <source>
        <dbReference type="EMBL" id="GIQ65656.1"/>
    </source>
</evidence>
<dbReference type="Pfam" id="PF06580">
    <property type="entry name" value="His_kinase"/>
    <property type="match status" value="1"/>
</dbReference>
<dbReference type="PROSITE" id="PS50885">
    <property type="entry name" value="HAMP"/>
    <property type="match status" value="1"/>
</dbReference>
<comment type="caution">
    <text evidence="16">The sequence shown here is derived from an EMBL/GenBank/DDBJ whole genome shotgun (WGS) entry which is preliminary data.</text>
</comment>
<dbReference type="InterPro" id="IPR003594">
    <property type="entry name" value="HATPase_dom"/>
</dbReference>
<dbReference type="SUPFAM" id="SSF158472">
    <property type="entry name" value="HAMP domain-like"/>
    <property type="match status" value="1"/>
</dbReference>
<evidence type="ECO:0000256" key="9">
    <source>
        <dbReference type="ARBA" id="ARBA00022840"/>
    </source>
</evidence>
<evidence type="ECO:0000256" key="12">
    <source>
        <dbReference type="SAM" id="MobiDB-lite"/>
    </source>
</evidence>
<keyword evidence="7" id="KW-0547">Nucleotide-binding</keyword>
<reference evidence="16 17" key="1">
    <citation type="submission" date="2021-04" db="EMBL/GenBank/DDBJ databases">
        <title>Draft genome sequence of Paenibacillus cisolokensis, LC2-13A.</title>
        <authorList>
            <person name="Uke A."/>
            <person name="Chhe C."/>
            <person name="Baramee S."/>
            <person name="Kosugi A."/>
        </authorList>
    </citation>
    <scope>NUCLEOTIDE SEQUENCE [LARGE SCALE GENOMIC DNA]</scope>
    <source>
        <strain evidence="16 17">LC2-13A</strain>
    </source>
</reference>
<evidence type="ECO:0000256" key="2">
    <source>
        <dbReference type="ARBA" id="ARBA00004651"/>
    </source>
</evidence>
<gene>
    <name evidence="16" type="ORF">PACILC2_42240</name>
</gene>
<dbReference type="PROSITE" id="PS50109">
    <property type="entry name" value="HIS_KIN"/>
    <property type="match status" value="1"/>
</dbReference>
<feature type="transmembrane region" description="Helical" evidence="13">
    <location>
        <begin position="129"/>
        <end position="148"/>
    </location>
</feature>
<dbReference type="Pfam" id="PF02518">
    <property type="entry name" value="HATPase_c"/>
    <property type="match status" value="1"/>
</dbReference>
<dbReference type="Proteomes" id="UP000680304">
    <property type="component" value="Unassembled WGS sequence"/>
</dbReference>
<evidence type="ECO:0000313" key="17">
    <source>
        <dbReference type="Proteomes" id="UP000680304"/>
    </source>
</evidence>
<evidence type="ECO:0000259" key="15">
    <source>
        <dbReference type="PROSITE" id="PS50885"/>
    </source>
</evidence>
<keyword evidence="8" id="KW-0418">Kinase</keyword>
<proteinExistence type="predicted"/>
<dbReference type="Gene3D" id="6.10.340.10">
    <property type="match status" value="1"/>
</dbReference>
<dbReference type="InterPro" id="IPR036890">
    <property type="entry name" value="HATPase_C_sf"/>
</dbReference>
<evidence type="ECO:0000256" key="3">
    <source>
        <dbReference type="ARBA" id="ARBA00012438"/>
    </source>
</evidence>
<dbReference type="PANTHER" id="PTHR34220">
    <property type="entry name" value="SENSOR HISTIDINE KINASE YPDA"/>
    <property type="match status" value="1"/>
</dbReference>
<evidence type="ECO:0000256" key="10">
    <source>
        <dbReference type="ARBA" id="ARBA00023012"/>
    </source>
</evidence>
<evidence type="ECO:0000256" key="8">
    <source>
        <dbReference type="ARBA" id="ARBA00022777"/>
    </source>
</evidence>
<feature type="domain" description="Histidine kinase" evidence="14">
    <location>
        <begin position="314"/>
        <end position="425"/>
    </location>
</feature>
<dbReference type="SMART" id="SM00387">
    <property type="entry name" value="HATPase_c"/>
    <property type="match status" value="1"/>
</dbReference>
<keyword evidence="5" id="KW-0597">Phosphoprotein</keyword>
<dbReference type="InterPro" id="IPR003660">
    <property type="entry name" value="HAMP_dom"/>
</dbReference>
<keyword evidence="13" id="KW-1133">Transmembrane helix</keyword>
<protein>
    <recommendedName>
        <fullName evidence="3">histidine kinase</fullName>
        <ecNumber evidence="3">2.7.13.3</ecNumber>
    </recommendedName>
</protein>
<dbReference type="PANTHER" id="PTHR34220:SF7">
    <property type="entry name" value="SENSOR HISTIDINE KINASE YPDA"/>
    <property type="match status" value="1"/>
</dbReference>
<dbReference type="PRINTS" id="PR00344">
    <property type="entry name" value="BCTRLSENSOR"/>
</dbReference>
<keyword evidence="9" id="KW-0067">ATP-binding</keyword>
<keyword evidence="4" id="KW-1003">Cell membrane</keyword>
<feature type="domain" description="HAMP" evidence="15">
    <location>
        <begin position="150"/>
        <end position="202"/>
    </location>
</feature>
<comment type="subcellular location">
    <subcellularLocation>
        <location evidence="2">Cell membrane</location>
        <topology evidence="2">Multi-pass membrane protein</topology>
    </subcellularLocation>
</comment>
<keyword evidence="13" id="KW-0812">Transmembrane</keyword>
<feature type="region of interest" description="Disordered" evidence="12">
    <location>
        <begin position="425"/>
        <end position="452"/>
    </location>
</feature>
<dbReference type="InterPro" id="IPR004358">
    <property type="entry name" value="Sig_transdc_His_kin-like_C"/>
</dbReference>
<dbReference type="EC" id="2.7.13.3" evidence="3"/>
<sequence length="452" mass="50155">MSEGHMEPVFSFGRQLYELNTLKRVGIVLIETDAGPILEALSNAKLGAGSSVSIWGQDGRVIVSTGTDREHDEPLREAPEAPQKDGEVRIAHEKKSLVVAAKVKMTGWTIGLRAPKEEINLELRQTQQFLLTVVAALVIVSTLLATFVSRSFSNPFKRLIQQMKKVETGNFKGSVDVNSYEELNILVASFNRMVGRIDELVERIKLASTSEKNAQLQALQSQVNPHFLYNTLDMIYWMLDERENDRLGRVILALSQMFRYSSEWEEGAQSTLAAELEQMRHYLTIIEIRLSGRIRVEIAADPAWLEAPLPKMTLQPIIENAVKYGIEPLSGSGALRVYTRVTGPELQLVVEDSGAGMDEARLARLRASLQAEEDGERTAEAGRKGIGLQNVHRRIRLMFGEPYGLRIDSAEGSGTTVVVAIPKTWRSGTDSKEGAQSLRSEAASLAGKERDR</sequence>
<evidence type="ECO:0000256" key="7">
    <source>
        <dbReference type="ARBA" id="ARBA00022741"/>
    </source>
</evidence>
<keyword evidence="11 13" id="KW-0472">Membrane</keyword>
<dbReference type="InterPro" id="IPR005467">
    <property type="entry name" value="His_kinase_dom"/>
</dbReference>
<evidence type="ECO:0000256" key="1">
    <source>
        <dbReference type="ARBA" id="ARBA00000085"/>
    </source>
</evidence>
<evidence type="ECO:0000256" key="13">
    <source>
        <dbReference type="SAM" id="Phobius"/>
    </source>
</evidence>
<dbReference type="EMBL" id="BOVJ01000143">
    <property type="protein sequence ID" value="GIQ65656.1"/>
    <property type="molecule type" value="Genomic_DNA"/>
</dbReference>
<dbReference type="Gene3D" id="3.30.565.10">
    <property type="entry name" value="Histidine kinase-like ATPase, C-terminal domain"/>
    <property type="match status" value="1"/>
</dbReference>
<dbReference type="SMART" id="SM00304">
    <property type="entry name" value="HAMP"/>
    <property type="match status" value="1"/>
</dbReference>
<accession>A0ABQ4NCQ1</accession>
<feature type="region of interest" description="Disordered" evidence="12">
    <location>
        <begin position="66"/>
        <end position="85"/>
    </location>
</feature>
<keyword evidence="10" id="KW-0902">Two-component regulatory system</keyword>
<keyword evidence="6" id="KW-0808">Transferase</keyword>
<evidence type="ECO:0000259" key="14">
    <source>
        <dbReference type="PROSITE" id="PS50109"/>
    </source>
</evidence>
<keyword evidence="17" id="KW-1185">Reference proteome</keyword>
<evidence type="ECO:0000256" key="6">
    <source>
        <dbReference type="ARBA" id="ARBA00022679"/>
    </source>
</evidence>
<evidence type="ECO:0000256" key="5">
    <source>
        <dbReference type="ARBA" id="ARBA00022553"/>
    </source>
</evidence>
<dbReference type="SUPFAM" id="SSF55874">
    <property type="entry name" value="ATPase domain of HSP90 chaperone/DNA topoisomerase II/histidine kinase"/>
    <property type="match status" value="1"/>
</dbReference>
<dbReference type="InterPro" id="IPR050640">
    <property type="entry name" value="Bact_2-comp_sensor_kinase"/>
</dbReference>
<comment type="catalytic activity">
    <reaction evidence="1">
        <text>ATP + protein L-histidine = ADP + protein N-phospho-L-histidine.</text>
        <dbReference type="EC" id="2.7.13.3"/>
    </reaction>
</comment>
<feature type="compositionally biased region" description="Basic and acidic residues" evidence="12">
    <location>
        <begin position="67"/>
        <end position="85"/>
    </location>
</feature>
<dbReference type="InterPro" id="IPR010559">
    <property type="entry name" value="Sig_transdc_His_kin_internal"/>
</dbReference>
<dbReference type="CDD" id="cd06225">
    <property type="entry name" value="HAMP"/>
    <property type="match status" value="1"/>
</dbReference>
<name>A0ABQ4NCQ1_9BACL</name>